<accession>A0A1H8VJ62</accession>
<evidence type="ECO:0000313" key="9">
    <source>
        <dbReference type="EMBL" id="SEP15334.1"/>
    </source>
</evidence>
<dbReference type="OrthoDB" id="3169708at2"/>
<evidence type="ECO:0000256" key="1">
    <source>
        <dbReference type="ARBA" id="ARBA00004202"/>
    </source>
</evidence>
<name>A0A1H8VJ62_9PSEU</name>
<sequence length="528" mass="55864">MTARPALRLEGLSVEFPGPQPPAVDSLGFEVAPGRTVGIVGESGSGKSLSLRAIMGILPGAARVTSGRLWLGETELPLTGKGIRAARRQRPAMVFQDPLAALNPVMRVGDLIAEVPRRVFGHSAAHSRRLALELMRQVRLPDPERLARAYPHQLSGGQRQRIMIAAALAAEPEVLLCDEPTTALDVTVQAAVLDLLAEITQRAGPAVVFVSHDLAVISQVADEIIVLREGLRLEAGPTSAVLAGPGTDYTRTLLESVIELPGRPDAAGVESPAVSVPRLAARGIGVTYRHAARPALAGVDLTVHSRQIHGLVGESGSGKTTLARVLTGALKTDAGTVEWDGTPLGRRRGRAQLRAIQMVFQGPYASLDPRMTVRQTLTELLRPGGTTGRSALEARCRELLDQVAMPASALDRVPGQFSGGQRQRIAIARALAVEPSLLVADEPTSALDVSAQSAILELLAGLRDSAGLSVVLISHNLAVVNEICDEVSVIHQGEIVEAGPTRAIFANPAHAYTRRLIESVPRLRTDAS</sequence>
<evidence type="ECO:0000259" key="8">
    <source>
        <dbReference type="PROSITE" id="PS50893"/>
    </source>
</evidence>
<dbReference type="SUPFAM" id="SSF52540">
    <property type="entry name" value="P-loop containing nucleoside triphosphate hydrolases"/>
    <property type="match status" value="2"/>
</dbReference>
<evidence type="ECO:0000256" key="7">
    <source>
        <dbReference type="ARBA" id="ARBA00023136"/>
    </source>
</evidence>
<dbReference type="InterPro" id="IPR017871">
    <property type="entry name" value="ABC_transporter-like_CS"/>
</dbReference>
<evidence type="ECO:0000256" key="5">
    <source>
        <dbReference type="ARBA" id="ARBA00022741"/>
    </source>
</evidence>
<evidence type="ECO:0000256" key="3">
    <source>
        <dbReference type="ARBA" id="ARBA00022448"/>
    </source>
</evidence>
<dbReference type="PROSITE" id="PS50893">
    <property type="entry name" value="ABC_TRANSPORTER_2"/>
    <property type="match status" value="2"/>
</dbReference>
<keyword evidence="5" id="KW-0547">Nucleotide-binding</keyword>
<evidence type="ECO:0000256" key="2">
    <source>
        <dbReference type="ARBA" id="ARBA00005417"/>
    </source>
</evidence>
<comment type="similarity">
    <text evidence="2">Belongs to the ABC transporter superfamily.</text>
</comment>
<feature type="domain" description="ABC transporter" evidence="8">
    <location>
        <begin position="7"/>
        <end position="254"/>
    </location>
</feature>
<evidence type="ECO:0000256" key="6">
    <source>
        <dbReference type="ARBA" id="ARBA00022840"/>
    </source>
</evidence>
<proteinExistence type="inferred from homology"/>
<comment type="subcellular location">
    <subcellularLocation>
        <location evidence="1">Cell membrane</location>
        <topology evidence="1">Peripheral membrane protein</topology>
    </subcellularLocation>
</comment>
<evidence type="ECO:0000256" key="4">
    <source>
        <dbReference type="ARBA" id="ARBA00022475"/>
    </source>
</evidence>
<keyword evidence="6 9" id="KW-0067">ATP-binding</keyword>
<feature type="domain" description="ABC transporter" evidence="8">
    <location>
        <begin position="281"/>
        <end position="517"/>
    </location>
</feature>
<keyword evidence="7" id="KW-0472">Membrane</keyword>
<dbReference type="PROSITE" id="PS00211">
    <property type="entry name" value="ABC_TRANSPORTER_1"/>
    <property type="match status" value="2"/>
</dbReference>
<dbReference type="RefSeq" id="WP_091616550.1">
    <property type="nucleotide sequence ID" value="NZ_FOEF01000004.1"/>
</dbReference>
<dbReference type="Proteomes" id="UP000198582">
    <property type="component" value="Unassembled WGS sequence"/>
</dbReference>
<keyword evidence="3" id="KW-0813">Transport</keyword>
<dbReference type="Gene3D" id="3.40.50.300">
    <property type="entry name" value="P-loop containing nucleotide triphosphate hydrolases"/>
    <property type="match status" value="2"/>
</dbReference>
<dbReference type="EMBL" id="FOEF01000004">
    <property type="protein sequence ID" value="SEP15334.1"/>
    <property type="molecule type" value="Genomic_DNA"/>
</dbReference>
<dbReference type="GO" id="GO:0005524">
    <property type="term" value="F:ATP binding"/>
    <property type="evidence" value="ECO:0007669"/>
    <property type="project" value="UniProtKB-KW"/>
</dbReference>
<gene>
    <name evidence="9" type="ORF">SAMN04489732_10489</name>
</gene>
<protein>
    <submittedName>
        <fullName evidence="9">Peptide/nickel transport system ATP-binding protein</fullName>
    </submittedName>
</protein>
<dbReference type="GO" id="GO:0016887">
    <property type="term" value="F:ATP hydrolysis activity"/>
    <property type="evidence" value="ECO:0007669"/>
    <property type="project" value="InterPro"/>
</dbReference>
<dbReference type="InterPro" id="IPR013563">
    <property type="entry name" value="Oligopep_ABC_C"/>
</dbReference>
<keyword evidence="10" id="KW-1185">Reference proteome</keyword>
<dbReference type="PANTHER" id="PTHR43297">
    <property type="entry name" value="OLIGOPEPTIDE TRANSPORT ATP-BINDING PROTEIN APPD"/>
    <property type="match status" value="1"/>
</dbReference>
<organism evidence="9 10">
    <name type="scientific">Amycolatopsis saalfeldensis</name>
    <dbReference type="NCBI Taxonomy" id="394193"/>
    <lineage>
        <taxon>Bacteria</taxon>
        <taxon>Bacillati</taxon>
        <taxon>Actinomycetota</taxon>
        <taxon>Actinomycetes</taxon>
        <taxon>Pseudonocardiales</taxon>
        <taxon>Pseudonocardiaceae</taxon>
        <taxon>Amycolatopsis</taxon>
    </lineage>
</organism>
<dbReference type="GO" id="GO:0005886">
    <property type="term" value="C:plasma membrane"/>
    <property type="evidence" value="ECO:0007669"/>
    <property type="project" value="UniProtKB-SubCell"/>
</dbReference>
<dbReference type="STRING" id="394193.SAMN04489732_10489"/>
<dbReference type="Pfam" id="PF00005">
    <property type="entry name" value="ABC_tran"/>
    <property type="match status" value="2"/>
</dbReference>
<dbReference type="PANTHER" id="PTHR43297:SF2">
    <property type="entry name" value="DIPEPTIDE TRANSPORT ATP-BINDING PROTEIN DPPD"/>
    <property type="match status" value="1"/>
</dbReference>
<reference evidence="9 10" key="1">
    <citation type="submission" date="2016-10" db="EMBL/GenBank/DDBJ databases">
        <authorList>
            <person name="de Groot N.N."/>
        </authorList>
    </citation>
    <scope>NUCLEOTIDE SEQUENCE [LARGE SCALE GENOMIC DNA]</scope>
    <source>
        <strain evidence="9 10">DSM 44993</strain>
    </source>
</reference>
<evidence type="ECO:0000313" key="10">
    <source>
        <dbReference type="Proteomes" id="UP000198582"/>
    </source>
</evidence>
<dbReference type="CDD" id="cd03257">
    <property type="entry name" value="ABC_NikE_OppD_transporters"/>
    <property type="match status" value="2"/>
</dbReference>
<dbReference type="InterPro" id="IPR003439">
    <property type="entry name" value="ABC_transporter-like_ATP-bd"/>
</dbReference>
<dbReference type="GO" id="GO:0015833">
    <property type="term" value="P:peptide transport"/>
    <property type="evidence" value="ECO:0007669"/>
    <property type="project" value="InterPro"/>
</dbReference>
<dbReference type="InterPro" id="IPR003593">
    <property type="entry name" value="AAA+_ATPase"/>
</dbReference>
<dbReference type="Pfam" id="PF08352">
    <property type="entry name" value="oligo_HPY"/>
    <property type="match status" value="2"/>
</dbReference>
<dbReference type="SMART" id="SM00382">
    <property type="entry name" value="AAA"/>
    <property type="match status" value="2"/>
</dbReference>
<dbReference type="AlphaFoldDB" id="A0A1H8VJ62"/>
<dbReference type="InterPro" id="IPR027417">
    <property type="entry name" value="P-loop_NTPase"/>
</dbReference>
<dbReference type="InterPro" id="IPR050388">
    <property type="entry name" value="ABC_Ni/Peptide_Import"/>
</dbReference>
<keyword evidence="4" id="KW-1003">Cell membrane</keyword>